<organism evidence="2 3">
    <name type="scientific">Opisthorchis viverrini</name>
    <name type="common">Southeast Asian liver fluke</name>
    <dbReference type="NCBI Taxonomy" id="6198"/>
    <lineage>
        <taxon>Eukaryota</taxon>
        <taxon>Metazoa</taxon>
        <taxon>Spiralia</taxon>
        <taxon>Lophotrochozoa</taxon>
        <taxon>Platyhelminthes</taxon>
        <taxon>Trematoda</taxon>
        <taxon>Digenea</taxon>
        <taxon>Opisthorchiida</taxon>
        <taxon>Opisthorchiata</taxon>
        <taxon>Opisthorchiidae</taxon>
        <taxon>Opisthorchis</taxon>
    </lineage>
</organism>
<reference evidence="2 3" key="1">
    <citation type="submission" date="2015-03" db="EMBL/GenBank/DDBJ databases">
        <title>Draft genome of the nematode, Opisthorchis viverrini.</title>
        <authorList>
            <person name="Mitreva M."/>
        </authorList>
    </citation>
    <scope>NUCLEOTIDE SEQUENCE [LARGE SCALE GENOMIC DNA]</scope>
    <source>
        <strain evidence="2">Khon Kaen</strain>
    </source>
</reference>
<keyword evidence="3" id="KW-1185">Reference proteome</keyword>
<feature type="signal peptide" evidence="1">
    <location>
        <begin position="1"/>
        <end position="24"/>
    </location>
</feature>
<evidence type="ECO:0000313" key="3">
    <source>
        <dbReference type="Proteomes" id="UP000243686"/>
    </source>
</evidence>
<evidence type="ECO:0000313" key="2">
    <source>
        <dbReference type="EMBL" id="OON22663.1"/>
    </source>
</evidence>
<feature type="chain" id="PRO_5012142429" evidence="1">
    <location>
        <begin position="25"/>
        <end position="69"/>
    </location>
</feature>
<sequence length="69" mass="7612">MQPGAVFHWMALAMVHHYITAVGSFDVSYTNRLLACAKNVLKTLSRVSTTRTAVQDVVEMKLASSEKAE</sequence>
<accession>A0A1S8X895</accession>
<name>A0A1S8X895_OPIVI</name>
<gene>
    <name evidence="2" type="ORF">X801_01434</name>
</gene>
<dbReference type="Proteomes" id="UP000243686">
    <property type="component" value="Unassembled WGS sequence"/>
</dbReference>
<dbReference type="EMBL" id="KV891713">
    <property type="protein sequence ID" value="OON22663.1"/>
    <property type="molecule type" value="Genomic_DNA"/>
</dbReference>
<evidence type="ECO:0000256" key="1">
    <source>
        <dbReference type="SAM" id="SignalP"/>
    </source>
</evidence>
<protein>
    <submittedName>
        <fullName evidence="2">Uncharacterized protein</fullName>
    </submittedName>
</protein>
<proteinExistence type="predicted"/>
<keyword evidence="1" id="KW-0732">Signal</keyword>
<dbReference type="AlphaFoldDB" id="A0A1S8X895"/>